<evidence type="ECO:0000256" key="2">
    <source>
        <dbReference type="ARBA" id="ARBA00022525"/>
    </source>
</evidence>
<dbReference type="AlphaFoldDB" id="A0A1I5VWQ2"/>
<evidence type="ECO:0000256" key="1">
    <source>
        <dbReference type="ARBA" id="ARBA00004613"/>
    </source>
</evidence>
<keyword evidence="2" id="KW-0964">Secreted</keyword>
<dbReference type="PRINTS" id="PR00313">
    <property type="entry name" value="CABNDNGRPT"/>
</dbReference>
<dbReference type="InterPro" id="IPR018511">
    <property type="entry name" value="Hemolysin-typ_Ca-bd_CS"/>
</dbReference>
<dbReference type="InterPro" id="IPR050557">
    <property type="entry name" value="RTX_toxin/Mannuronan_C5-epim"/>
</dbReference>
<dbReference type="Proteomes" id="UP000182692">
    <property type="component" value="Unassembled WGS sequence"/>
</dbReference>
<dbReference type="PROSITE" id="PS00330">
    <property type="entry name" value="HEMOLYSIN_CALCIUM"/>
    <property type="match status" value="5"/>
</dbReference>
<keyword evidence="3" id="KW-0106">Calcium</keyword>
<reference evidence="5 6" key="1">
    <citation type="submission" date="2016-10" db="EMBL/GenBank/DDBJ databases">
        <authorList>
            <person name="de Groot N.N."/>
        </authorList>
    </citation>
    <scope>NUCLEOTIDE SEQUENCE [LARGE SCALE GENOMIC DNA]</scope>
    <source>
        <strain evidence="5 6">DSM 15893</strain>
    </source>
</reference>
<feature type="domain" description="DUF4114" evidence="4">
    <location>
        <begin position="559"/>
        <end position="611"/>
    </location>
</feature>
<dbReference type="InterPro" id="IPR025193">
    <property type="entry name" value="DUF4114"/>
</dbReference>
<dbReference type="GeneID" id="35873380"/>
<dbReference type="SUPFAM" id="SSF51120">
    <property type="entry name" value="beta-Roll"/>
    <property type="match status" value="3"/>
</dbReference>
<accession>A0A1I5VWQ2</accession>
<dbReference type="PANTHER" id="PTHR38340">
    <property type="entry name" value="S-LAYER PROTEIN"/>
    <property type="match status" value="1"/>
</dbReference>
<name>A0A1I5VWQ2_9GAMM</name>
<evidence type="ECO:0000313" key="5">
    <source>
        <dbReference type="EMBL" id="SFQ11843.1"/>
    </source>
</evidence>
<evidence type="ECO:0000313" key="6">
    <source>
        <dbReference type="Proteomes" id="UP000182692"/>
    </source>
</evidence>
<comment type="subcellular location">
    <subcellularLocation>
        <location evidence="1">Secreted</location>
    </subcellularLocation>
</comment>
<gene>
    <name evidence="5" type="ORF">SAMN03084138_04090</name>
</gene>
<dbReference type="OrthoDB" id="223957at2"/>
<dbReference type="InterPro" id="IPR001343">
    <property type="entry name" value="Hemolysn_Ca-bd"/>
</dbReference>
<proteinExistence type="predicted"/>
<dbReference type="InterPro" id="IPR011049">
    <property type="entry name" value="Serralysin-like_metalloprot_C"/>
</dbReference>
<dbReference type="STRING" id="1121869.SAMN03084138_04090"/>
<protein>
    <submittedName>
        <fullName evidence="5">Hemolysin-type calcium-binding repeat-containing protein</fullName>
    </submittedName>
</protein>
<dbReference type="Pfam" id="PF13448">
    <property type="entry name" value="DUF4114"/>
    <property type="match status" value="1"/>
</dbReference>
<dbReference type="EMBL" id="FOWR01000042">
    <property type="protein sequence ID" value="SFQ11843.1"/>
    <property type="molecule type" value="Genomic_DNA"/>
</dbReference>
<sequence length="896" mass="95270">MADINGTNSADTLNGTTGKDTINGFDGNDVIYGDTSGSTPGDKTAAVFVMGADFSASCGNFHTFSFPPTLNFSGSTTNVTFNDDDDKLNGDDRCNEYSDDKSQSVTINGQECDVNVDYQLKYCDSAGNVYTFVIVDVDADGNGNHYNNLGENGKILVQTDGPEITSDTDLSLVPNSYQNVSSLDYDDIVTPTSPEIDHGVGDDDVISAGNGDDLVYGQGGDDFIEGNNGQDEIYGGDGDDVIYGNTESPNFGNDSSIKAFVLNESFSITNGGEFHTTCFPPKLNFNGTHEEITFNDDDDKLNGDDLCNEYSDDKTQSVNLDGQTYDANVDYKLSYCDSDGNIYTFAIVDIDADSNGNHYHNVGENGKILIQIDGPEITADTDLSLVPNSYTNVSSLDYDALQTNNGDITEIANDEDYIDGGKGNDTIYGQWGDDEIRGGEGDDLIYGGQYGTQTTELVRNSDGTWDISGGGEVTLDLSNFSSSASYNNSVGWYALDEDGNVLKAYILEDNVKGAADITANIDVEGAVTLSLFIIPDGDRKHFDAGEATLSFSGSSPTITQGSASSMVYVSEAGKNGDNRDHEINSGDDSCWEDLWCLGDKDFNDVVFNVEASQSTRTTDADTIYGEEGNDTIYGGDDADHIMGGVGDDVIYGQEGDDVIEGGDGNDEIYGGTGKDVLLGGAGDDYLDGGPGSDVEIDGGTGVDEYRGSAGNDVFIFGQDDFVGTTVTNQAGRVINKSMYNADNGFDKMLVEGDAIVDFTGESYQSDPSITGNVMAQIEAVIGDEGDQQVTINPNEIWSQSDAPGGEGFGAAEDWDGFVAYLGEGDDSLDLSGTPWSFDADGAVNAPLSAEMISIMGLNNTQVGELNAYVFTHDTQDRTITVWTDAETVTLNDDSLI</sequence>
<evidence type="ECO:0000259" key="4">
    <source>
        <dbReference type="Pfam" id="PF13448"/>
    </source>
</evidence>
<dbReference type="Gene3D" id="2.150.10.10">
    <property type="entry name" value="Serralysin-like metalloprotease, C-terminal"/>
    <property type="match status" value="3"/>
</dbReference>
<dbReference type="Pfam" id="PF00353">
    <property type="entry name" value="HemolysinCabind"/>
    <property type="match status" value="5"/>
</dbReference>
<dbReference type="GO" id="GO:0005576">
    <property type="term" value="C:extracellular region"/>
    <property type="evidence" value="ECO:0007669"/>
    <property type="project" value="UniProtKB-SubCell"/>
</dbReference>
<dbReference type="GO" id="GO:0005509">
    <property type="term" value="F:calcium ion binding"/>
    <property type="evidence" value="ECO:0007669"/>
    <property type="project" value="InterPro"/>
</dbReference>
<dbReference type="RefSeq" id="WP_017013746.1">
    <property type="nucleotide sequence ID" value="NZ_FOWR01000042.1"/>
</dbReference>
<organism evidence="5 6">
    <name type="scientific">Enterovibrio norvegicus DSM 15893</name>
    <dbReference type="NCBI Taxonomy" id="1121869"/>
    <lineage>
        <taxon>Bacteria</taxon>
        <taxon>Pseudomonadati</taxon>
        <taxon>Pseudomonadota</taxon>
        <taxon>Gammaproteobacteria</taxon>
        <taxon>Vibrionales</taxon>
        <taxon>Vibrionaceae</taxon>
        <taxon>Enterovibrio</taxon>
    </lineage>
</organism>
<dbReference type="PANTHER" id="PTHR38340:SF1">
    <property type="entry name" value="S-LAYER PROTEIN"/>
    <property type="match status" value="1"/>
</dbReference>
<evidence type="ECO:0000256" key="3">
    <source>
        <dbReference type="ARBA" id="ARBA00022837"/>
    </source>
</evidence>